<gene>
    <name evidence="2" type="ORF">AFM12_05070</name>
</gene>
<dbReference type="EMBL" id="LGTQ01000005">
    <property type="protein sequence ID" value="KPM49940.1"/>
    <property type="molecule type" value="Genomic_DNA"/>
</dbReference>
<proteinExistence type="predicted"/>
<dbReference type="Pfam" id="PF04734">
    <property type="entry name" value="Ceramidase_alk"/>
    <property type="match status" value="1"/>
</dbReference>
<evidence type="ECO:0000259" key="1">
    <source>
        <dbReference type="Pfam" id="PF04734"/>
    </source>
</evidence>
<accession>A0A0N8HAE4</accession>
<dbReference type="STRING" id="1605367.AFM12_05070"/>
<dbReference type="AlphaFoldDB" id="A0A0N8HAE4"/>
<keyword evidence="3" id="KW-1185">Reference proteome</keyword>
<feature type="domain" description="Neutral/alkaline non-lysosomal ceramidase N-terminal" evidence="1">
    <location>
        <begin position="58"/>
        <end position="260"/>
    </location>
</feature>
<evidence type="ECO:0000313" key="2">
    <source>
        <dbReference type="EMBL" id="KPM49940.1"/>
    </source>
</evidence>
<dbReference type="Proteomes" id="UP000050454">
    <property type="component" value="Unassembled WGS sequence"/>
</dbReference>
<organism evidence="2 3">
    <name type="scientific">Jiulongibacter sediminis</name>
    <dbReference type="NCBI Taxonomy" id="1605367"/>
    <lineage>
        <taxon>Bacteria</taxon>
        <taxon>Pseudomonadati</taxon>
        <taxon>Bacteroidota</taxon>
        <taxon>Cytophagia</taxon>
        <taxon>Cytophagales</taxon>
        <taxon>Leadbetterellaceae</taxon>
        <taxon>Jiulongibacter</taxon>
    </lineage>
</organism>
<dbReference type="RefSeq" id="WP_055144553.1">
    <property type="nucleotide sequence ID" value="NZ_JXSZ01000005.1"/>
</dbReference>
<dbReference type="InterPro" id="IPR031329">
    <property type="entry name" value="NEUT/ALK_ceramidase_N"/>
</dbReference>
<dbReference type="OrthoDB" id="926204at2"/>
<sequence length="444" mass="50007">MKLALKLVFSLILILLVIVLSLVTRIDMTPYQQMPYYQEWEENISGFEFQSEGKDSLKVGWAKTNITPDKPMPMAGYGKRKGAPYTSVHDSIFVRTLIIGNKTQKVALVAADLLIIPPTVNELVEQNKPENIDIYFGATHSHNSLGAWYNTLVGKLFAGQYDPEVEKFLSEQILRSIELAEKEMELLESISYEKDLDENDVRNRLVKNGPIAPYIRSLRFKTDEKSALLSTYAAHSTVLNSATFELSRDYPGVLVDSLERTETDFALFMAGTVGSMGPIEKGVDDFDEVNNQAIGVLNQIKSENEREIQVETKSLSFGKIQLPLRKPSPRINTNWAMRPWVFKWLFGEAPPDVKILKVGQLLMIGLPCDFSGELMAELDEYAAEKGMELIITSFNGGYTGYITADEHFEKEAYETTTMNWFGPYNGAYFSEVVRDIINKAAQAN</sequence>
<comment type="caution">
    <text evidence="2">The sequence shown here is derived from an EMBL/GenBank/DDBJ whole genome shotgun (WGS) entry which is preliminary data.</text>
</comment>
<name>A0A0N8HAE4_9BACT</name>
<evidence type="ECO:0000313" key="3">
    <source>
        <dbReference type="Proteomes" id="UP000050454"/>
    </source>
</evidence>
<protein>
    <recommendedName>
        <fullName evidence="1">Neutral/alkaline non-lysosomal ceramidase N-terminal domain-containing protein</fullName>
    </recommendedName>
</protein>
<dbReference type="PATRIC" id="fig|1605367.3.peg.2366"/>
<reference evidence="2 3" key="1">
    <citation type="submission" date="2015-07" db="EMBL/GenBank/DDBJ databases">
        <title>The draft genome sequence of Leadbetterella sp. JN14-9.</title>
        <authorList>
            <person name="Liu Y."/>
            <person name="Du J."/>
            <person name="Shao Z."/>
        </authorList>
    </citation>
    <scope>NUCLEOTIDE SEQUENCE [LARGE SCALE GENOMIC DNA]</scope>
    <source>
        <strain evidence="2 3">JN14-9</strain>
    </source>
</reference>